<dbReference type="Proteomes" id="UP000296883">
    <property type="component" value="Chromosome"/>
</dbReference>
<dbReference type="EMBL" id="CP038865">
    <property type="protein sequence ID" value="QCA29267.1"/>
    <property type="molecule type" value="Genomic_DNA"/>
</dbReference>
<reference evidence="2 4" key="1">
    <citation type="submission" date="2019-03" db="EMBL/GenBank/DDBJ databases">
        <title>Vagococcus sp. was isolated fron gut of Carduelis flavirostris.</title>
        <authorList>
            <person name="Ge Y."/>
        </authorList>
    </citation>
    <scope>NUCLEOTIDE SEQUENCE [LARGE SCALE GENOMIC DNA]</scope>
    <source>
        <strain evidence="2 4">CF-210</strain>
    </source>
</reference>
<evidence type="ECO:0000313" key="2">
    <source>
        <dbReference type="EMBL" id="TFZ39847.1"/>
    </source>
</evidence>
<dbReference type="AlphaFoldDB" id="A0A4Z0D2S8"/>
<keyword evidence="3" id="KW-1185">Reference proteome</keyword>
<evidence type="ECO:0000313" key="4">
    <source>
        <dbReference type="Proteomes" id="UP000297725"/>
    </source>
</evidence>
<gene>
    <name evidence="2" type="ORF">E4031_08430</name>
    <name evidence="1" type="ORF">E4Z98_08025</name>
</gene>
<protein>
    <submittedName>
        <fullName evidence="1">Uncharacterized protein</fullName>
    </submittedName>
</protein>
<organism evidence="1 3">
    <name type="scientific">Vagococcus xieshaowenii</name>
    <dbReference type="NCBI Taxonomy" id="2562451"/>
    <lineage>
        <taxon>Bacteria</taxon>
        <taxon>Bacillati</taxon>
        <taxon>Bacillota</taxon>
        <taxon>Bacilli</taxon>
        <taxon>Lactobacillales</taxon>
        <taxon>Enterococcaceae</taxon>
        <taxon>Vagococcus</taxon>
    </lineage>
</organism>
<evidence type="ECO:0000313" key="3">
    <source>
        <dbReference type="Proteomes" id="UP000296883"/>
    </source>
</evidence>
<evidence type="ECO:0000313" key="1">
    <source>
        <dbReference type="EMBL" id="QCA29267.1"/>
    </source>
</evidence>
<name>A0A4Z0D2S8_9ENTE</name>
<dbReference type="EMBL" id="SRHU01000030">
    <property type="protein sequence ID" value="TFZ39847.1"/>
    <property type="molecule type" value="Genomic_DNA"/>
</dbReference>
<dbReference type="KEGG" id="vac:E4Z98_08025"/>
<dbReference type="Proteomes" id="UP000297725">
    <property type="component" value="Unassembled WGS sequence"/>
</dbReference>
<accession>A0A7Z1YB08</accession>
<sequence>MNKKKIGIVTSNIYSAGGTTRSSLNLANEFLALGHEVAIYNVINRKKIANHQFMEIQGWSNQSITITSIKNIIHDTNFDVVIITRESYFKLALVIKQANPQTIIVGEVHGPLSFITETRESLSSNGIDLYRLASQRIGDSFEKKFNLKNYFTLNVSLLHIIESFADKPAEVTNNLLCYSRFEERSKKISKIINLARQLGSDYSVYLNGYGPEEATYKKIKEEQKITNVLINQEMPNNYVYISTSDYETLGYSIAEAIGKGKKTVLTKGLDYEVYHLYQEFNGIYWLTDTVDLAELKAFMAQPLTLTEYLENQELYYTKFVINNYGQVFLSKMDQKLILRSKAYLPVLSKKEQRQIINKLEPNLLIKILTKINGKIRR</sequence>
<dbReference type="SUPFAM" id="SSF53756">
    <property type="entry name" value="UDP-Glycosyltransferase/glycogen phosphorylase"/>
    <property type="match status" value="1"/>
</dbReference>
<reference evidence="1 3" key="2">
    <citation type="journal article" date="2020" name="Int. J. Syst. Evol. Microbiol.">
        <title>Vagococcus xieshaowenii sp. nov., isolated from snow finch (Montifringilla taczanowskii) cloacal content.</title>
        <authorList>
            <person name="Ge Y."/>
            <person name="Yang J."/>
            <person name="Lai X.H."/>
            <person name="Zhang G."/>
            <person name="Jin D."/>
            <person name="Lu S."/>
            <person name="Wang B."/>
            <person name="Huang Y."/>
            <person name="Huang Y."/>
            <person name="Ren Z."/>
            <person name="Zhang X."/>
            <person name="Xu J."/>
        </authorList>
    </citation>
    <scope>NUCLEOTIDE SEQUENCE [LARGE SCALE GENOMIC DNA]</scope>
    <source>
        <strain evidence="1">Personal::cf-49</strain>
        <strain evidence="3">personal::cf-49</strain>
    </source>
</reference>
<accession>A0A4Z0D2S8</accession>
<dbReference type="Gene3D" id="3.40.50.2000">
    <property type="entry name" value="Glycogen Phosphorylase B"/>
    <property type="match status" value="2"/>
</dbReference>
<dbReference type="RefSeq" id="WP_135255010.1">
    <property type="nucleotide sequence ID" value="NZ_CP038865.1"/>
</dbReference>
<proteinExistence type="predicted"/>
<dbReference type="OrthoDB" id="9811865at2"/>